<evidence type="ECO:0000313" key="2">
    <source>
        <dbReference type="Proteomes" id="UP000694920"/>
    </source>
</evidence>
<dbReference type="AlphaFoldDB" id="A0AAJ7W6K5"/>
<evidence type="ECO:0000256" key="1">
    <source>
        <dbReference type="SAM" id="MobiDB-lite"/>
    </source>
</evidence>
<organism evidence="2 3">
    <name type="scientific">Cephus cinctus</name>
    <name type="common">Wheat stem sawfly</name>
    <dbReference type="NCBI Taxonomy" id="211228"/>
    <lineage>
        <taxon>Eukaryota</taxon>
        <taxon>Metazoa</taxon>
        <taxon>Ecdysozoa</taxon>
        <taxon>Arthropoda</taxon>
        <taxon>Hexapoda</taxon>
        <taxon>Insecta</taxon>
        <taxon>Pterygota</taxon>
        <taxon>Neoptera</taxon>
        <taxon>Endopterygota</taxon>
        <taxon>Hymenoptera</taxon>
        <taxon>Cephoidea</taxon>
        <taxon>Cephidae</taxon>
        <taxon>Cephus</taxon>
    </lineage>
</organism>
<feature type="region of interest" description="Disordered" evidence="1">
    <location>
        <begin position="654"/>
        <end position="688"/>
    </location>
</feature>
<gene>
    <name evidence="3" type="primary">LOC107272667</name>
</gene>
<dbReference type="GeneID" id="107272667"/>
<keyword evidence="2" id="KW-1185">Reference proteome</keyword>
<evidence type="ECO:0000313" key="3">
    <source>
        <dbReference type="RefSeq" id="XP_024945742.1"/>
    </source>
</evidence>
<dbReference type="RefSeq" id="XP_024945742.1">
    <property type="nucleotide sequence ID" value="XM_025089974.1"/>
</dbReference>
<name>A0AAJ7W6K5_CEPCN</name>
<reference evidence="3" key="1">
    <citation type="submission" date="2025-08" db="UniProtKB">
        <authorList>
            <consortium name="RefSeq"/>
        </authorList>
    </citation>
    <scope>IDENTIFICATION</scope>
</reference>
<protein>
    <submittedName>
        <fullName evidence="3">Uncharacterized protein LOC107272667 isoform X1</fullName>
    </submittedName>
</protein>
<accession>A0AAJ7W6K5</accession>
<dbReference type="Proteomes" id="UP000694920">
    <property type="component" value="Unplaced"/>
</dbReference>
<sequence>MNTFVKVGIALQNKLTKRNEIGRQKLAREMAILKIDEKSNVRMFDTARQRFRKRYKKYEVAPLSSGSDALDVRMYETHNPGFCYHSTGAIKESILSNSNKSKDPYEDVRAMLFTNGELDPEKVLCLHLLTAHSPKSLESTSNAVRPVTSLLEEGKRKHFTGPWNSMLPCYVVDVRHDIDVNEDLTEALRFHKDPRRVTQEHETMKEFQMKYQRYVENNADVGMALWANERHRKMIPNSLGRMPLIPPHVYSILDPSHELRVKHGTAEGSRKIRLRTDTDIEQWDAKSLSFRLDDNEDVASVAAGSSVEIFRPSNLRSPSRSIFGSKCKFEGGVTVLKSRNKENGEILSIKPSSRTLKVTSRCCSVRSPFEKMFNGDRTNSCNSVTSGTISPGSDVTRKYRRCIYLNSPIRNFKLRGKECQTVEILVNNQIQALVHSVLNVLERVNPKKMMRIIQTAQDPDEIRQMVMKPDIQLFMESLSGQPLVSSPESFVISKATVLDEIDPRLERSLEKELVAMTLEMPPAPSLDLLVMEIRNNLFVEPNKMVTSKIKEKVDTFTSLKEKYHWINEKELEEEEETFDFDDTYARQEPVETSTVETQWKLPPVSVKQEPFQDLSLSQNHGKVMVDKKLIMDSKDLVMKFRSNKDDIMKKIQQKAMNSQNSRKEATTKIIKKRQSGRDNANHKKPLSKGRIKLRRHITSVPKTNLEIRARTDQRIRKKLEAPKEKLNLLQERGLRGKFNPEKVSTCIGNGRKIFEDDVNSRNVIRPRVRDSVMTFGSISKAGSSCYIGMQSQASLKITSGDRPSSPKCQFKPWKVIQDTGYLDPDRIILRRMTNTQRILVGQMCASLKTRKINTEGLVKERTPLAALITPVLSQDSIKILTKGTMCLRSNTLKKIPEEKEDAVGNMEKLTGPLLAKVRQEVAENETQKRLRNFLKDRI</sequence>
<proteinExistence type="predicted"/>